<comment type="catalytic activity">
    <reaction evidence="10 11">
        <text>(S)-dihydroorotate + a quinone = orotate + a quinol</text>
        <dbReference type="Rhea" id="RHEA:30187"/>
        <dbReference type="ChEBI" id="CHEBI:24646"/>
        <dbReference type="ChEBI" id="CHEBI:30839"/>
        <dbReference type="ChEBI" id="CHEBI:30864"/>
        <dbReference type="ChEBI" id="CHEBI:132124"/>
        <dbReference type="EC" id="1.3.5.2"/>
    </reaction>
</comment>
<dbReference type="NCBIfam" id="NF003648">
    <property type="entry name" value="PRK05286.2-1"/>
    <property type="match status" value="1"/>
</dbReference>
<keyword evidence="5 11" id="KW-0285">Flavoprotein</keyword>
<evidence type="ECO:0000256" key="6">
    <source>
        <dbReference type="ARBA" id="ARBA00022643"/>
    </source>
</evidence>
<dbReference type="PROSITE" id="PS00912">
    <property type="entry name" value="DHODEHASE_2"/>
    <property type="match status" value="1"/>
</dbReference>
<keyword evidence="8 11" id="KW-0560">Oxidoreductase</keyword>
<feature type="binding site" evidence="11">
    <location>
        <position position="91"/>
    </location>
    <ligand>
        <name>FMN</name>
        <dbReference type="ChEBI" id="CHEBI:58210"/>
    </ligand>
</feature>
<dbReference type="PANTHER" id="PTHR48109:SF4">
    <property type="entry name" value="DIHYDROOROTATE DEHYDROGENASE (QUINONE), MITOCHONDRIAL"/>
    <property type="match status" value="1"/>
</dbReference>
<comment type="similarity">
    <text evidence="4 11">Belongs to the dihydroorotate dehydrogenase family. Type 2 subfamily.</text>
</comment>
<dbReference type="NCBIfam" id="TIGR01036">
    <property type="entry name" value="pyrD_sub2"/>
    <property type="match status" value="1"/>
</dbReference>
<feature type="binding site" evidence="11">
    <location>
        <position position="276"/>
    </location>
    <ligand>
        <name>FMN</name>
        <dbReference type="ChEBI" id="CHEBI:58210"/>
    </ligand>
</feature>
<dbReference type="InterPro" id="IPR050074">
    <property type="entry name" value="DHO_dehydrogenase"/>
</dbReference>
<keyword evidence="6 11" id="KW-0288">FMN</keyword>
<evidence type="ECO:0000256" key="9">
    <source>
        <dbReference type="ARBA" id="ARBA00023136"/>
    </source>
</evidence>
<feature type="binding site" evidence="11">
    <location>
        <position position="305"/>
    </location>
    <ligand>
        <name>FMN</name>
        <dbReference type="ChEBI" id="CHEBI:58210"/>
    </ligand>
</feature>
<name>A0ABN2NK04_9PSEU</name>
<organism evidence="13 14">
    <name type="scientific">Pseudonocardia ailaonensis</name>
    <dbReference type="NCBI Taxonomy" id="367279"/>
    <lineage>
        <taxon>Bacteria</taxon>
        <taxon>Bacillati</taxon>
        <taxon>Actinomycetota</taxon>
        <taxon>Actinomycetes</taxon>
        <taxon>Pseudonocardiales</taxon>
        <taxon>Pseudonocardiaceae</taxon>
        <taxon>Pseudonocardia</taxon>
    </lineage>
</organism>
<feature type="binding site" evidence="11">
    <location>
        <position position="184"/>
    </location>
    <ligand>
        <name>substrate</name>
    </ligand>
</feature>
<evidence type="ECO:0000256" key="3">
    <source>
        <dbReference type="ARBA" id="ARBA00005161"/>
    </source>
</evidence>
<comment type="subunit">
    <text evidence="11">Monomer.</text>
</comment>
<evidence type="ECO:0000259" key="12">
    <source>
        <dbReference type="Pfam" id="PF01180"/>
    </source>
</evidence>
<evidence type="ECO:0000256" key="2">
    <source>
        <dbReference type="ARBA" id="ARBA00004370"/>
    </source>
</evidence>
<dbReference type="RefSeq" id="WP_344424217.1">
    <property type="nucleotide sequence ID" value="NZ_BAAAQK010000024.1"/>
</dbReference>
<sequence>MYDLLFRHVLRRIPAEPIHGVAFGAIRGVAGSRLTGPRVRTLLTATDPVLRTRVFGVDFPNPLGLAAGFDKDAKGPVALGNLGFGFVELGTITARPQPGNPKPRLFRLPDDKALVNRMGFNNSGADAVAARLTALPREGRPVIGINIGKSKAASPDRAVDDYRHSARVLGPHADYVVVNVSSPNTPGLRDLQQVSVLSPLLEAVREELVAAVLGRTVPLLVKITTDLADDEVEAVADMAVDLGLDGVVATNTTISREGLRTPKAEVDALGAGGVSGLPLAEVAHAVVGRLRNRLGAERTIISVGGIFTGEDAYHRIRAGASLVQAYTGFIYGGATWPRRVNRDLAALLRRDGQQSVATAVGTAPTP</sequence>
<feature type="domain" description="Dihydroorotate dehydrogenase catalytic" evidence="12">
    <location>
        <begin position="50"/>
        <end position="348"/>
    </location>
</feature>
<comment type="caution">
    <text evidence="13">The sequence shown here is derived from an EMBL/GenBank/DDBJ whole genome shotgun (WGS) entry which is preliminary data.</text>
</comment>
<feature type="binding site" evidence="11">
    <location>
        <begin position="116"/>
        <end position="120"/>
    </location>
    <ligand>
        <name>substrate</name>
    </ligand>
</feature>
<feature type="binding site" evidence="11">
    <location>
        <begin position="251"/>
        <end position="252"/>
    </location>
    <ligand>
        <name>substrate</name>
    </ligand>
</feature>
<feature type="binding site" evidence="11">
    <location>
        <position position="179"/>
    </location>
    <ligand>
        <name>substrate</name>
    </ligand>
</feature>
<dbReference type="InterPro" id="IPR013785">
    <property type="entry name" value="Aldolase_TIM"/>
</dbReference>
<comment type="pathway">
    <text evidence="3 11">Pyrimidine metabolism; UMP biosynthesis via de novo pathway; orotate from (S)-dihydroorotate (quinone route): step 1/1.</text>
</comment>
<feature type="binding site" evidence="11">
    <location>
        <position position="146"/>
    </location>
    <ligand>
        <name>FMN</name>
        <dbReference type="ChEBI" id="CHEBI:58210"/>
    </ligand>
</feature>
<evidence type="ECO:0000256" key="10">
    <source>
        <dbReference type="ARBA" id="ARBA00048639"/>
    </source>
</evidence>
<evidence type="ECO:0000256" key="4">
    <source>
        <dbReference type="ARBA" id="ARBA00005359"/>
    </source>
</evidence>
<dbReference type="Pfam" id="PF01180">
    <property type="entry name" value="DHO_dh"/>
    <property type="match status" value="1"/>
</dbReference>
<proteinExistence type="inferred from homology"/>
<evidence type="ECO:0000256" key="5">
    <source>
        <dbReference type="ARBA" id="ARBA00022630"/>
    </source>
</evidence>
<dbReference type="NCBIfam" id="NF003645">
    <property type="entry name" value="PRK05286.1-2"/>
    <property type="match status" value="1"/>
</dbReference>
<dbReference type="EMBL" id="BAAAQK010000024">
    <property type="protein sequence ID" value="GAA1870136.1"/>
    <property type="molecule type" value="Genomic_DNA"/>
</dbReference>
<dbReference type="NCBIfam" id="NF003652">
    <property type="entry name" value="PRK05286.2-5"/>
    <property type="match status" value="1"/>
</dbReference>
<feature type="binding site" evidence="11">
    <location>
        <position position="250"/>
    </location>
    <ligand>
        <name>FMN</name>
        <dbReference type="ChEBI" id="CHEBI:58210"/>
    </ligand>
</feature>
<dbReference type="CDD" id="cd04738">
    <property type="entry name" value="DHOD_2_like"/>
    <property type="match status" value="1"/>
</dbReference>
<keyword evidence="11" id="KW-1003">Cell membrane</keyword>
<evidence type="ECO:0000256" key="7">
    <source>
        <dbReference type="ARBA" id="ARBA00022975"/>
    </source>
</evidence>
<feature type="binding site" evidence="11">
    <location>
        <position position="222"/>
    </location>
    <ligand>
        <name>FMN</name>
        <dbReference type="ChEBI" id="CHEBI:58210"/>
    </ligand>
</feature>
<evidence type="ECO:0000256" key="11">
    <source>
        <dbReference type="HAMAP-Rule" id="MF_00225"/>
    </source>
</evidence>
<dbReference type="InterPro" id="IPR005719">
    <property type="entry name" value="Dihydroorotate_DH_2"/>
</dbReference>
<accession>A0ABN2NK04</accession>
<evidence type="ECO:0000313" key="14">
    <source>
        <dbReference type="Proteomes" id="UP001500449"/>
    </source>
</evidence>
<dbReference type="HAMAP" id="MF_00225">
    <property type="entry name" value="DHO_dh_type2"/>
    <property type="match status" value="1"/>
</dbReference>
<keyword evidence="14" id="KW-1185">Reference proteome</keyword>
<keyword evidence="7 11" id="KW-0665">Pyrimidine biosynthesis</keyword>
<evidence type="ECO:0000256" key="1">
    <source>
        <dbReference type="ARBA" id="ARBA00003125"/>
    </source>
</evidence>
<comment type="cofactor">
    <cofactor evidence="11">
        <name>FMN</name>
        <dbReference type="ChEBI" id="CHEBI:58210"/>
    </cofactor>
    <text evidence="11">Binds 1 FMN per subunit.</text>
</comment>
<feature type="binding site" evidence="11">
    <location>
        <position position="71"/>
    </location>
    <ligand>
        <name>substrate</name>
    </ligand>
</feature>
<dbReference type="PANTHER" id="PTHR48109">
    <property type="entry name" value="DIHYDROOROTATE DEHYDROGENASE (QUINONE), MITOCHONDRIAL-RELATED"/>
    <property type="match status" value="1"/>
</dbReference>
<protein>
    <recommendedName>
        <fullName evidence="11">Dihydroorotate dehydrogenase (quinone)</fullName>
        <ecNumber evidence="11">1.3.5.2</ecNumber>
    </recommendedName>
    <alternativeName>
        <fullName evidence="11">DHOdehase</fullName>
        <shortName evidence="11">DHOD</shortName>
        <shortName evidence="11">DHODase</shortName>
    </alternativeName>
    <alternativeName>
        <fullName evidence="11">Dihydroorotate oxidase</fullName>
    </alternativeName>
</protein>
<dbReference type="Gene3D" id="3.20.20.70">
    <property type="entry name" value="Aldolase class I"/>
    <property type="match status" value="1"/>
</dbReference>
<gene>
    <name evidence="11" type="primary">pyrD</name>
    <name evidence="13" type="ORF">GCM10009836_58450</name>
</gene>
<dbReference type="EC" id="1.3.5.2" evidence="11"/>
<reference evidence="13 14" key="1">
    <citation type="journal article" date="2019" name="Int. J. Syst. Evol. Microbiol.">
        <title>The Global Catalogue of Microorganisms (GCM) 10K type strain sequencing project: providing services to taxonomists for standard genome sequencing and annotation.</title>
        <authorList>
            <consortium name="The Broad Institute Genomics Platform"/>
            <consortium name="The Broad Institute Genome Sequencing Center for Infectious Disease"/>
            <person name="Wu L."/>
            <person name="Ma J."/>
        </authorList>
    </citation>
    <scope>NUCLEOTIDE SEQUENCE [LARGE SCALE GENOMIC DNA]</scope>
    <source>
        <strain evidence="13 14">JCM 16009</strain>
    </source>
</reference>
<dbReference type="InterPro" id="IPR005720">
    <property type="entry name" value="Dihydroorotate_DH_cat"/>
</dbReference>
<feature type="active site" description="Nucleophile" evidence="11">
    <location>
        <position position="182"/>
    </location>
</feature>
<dbReference type="PROSITE" id="PS00911">
    <property type="entry name" value="DHODEHASE_1"/>
    <property type="match status" value="1"/>
</dbReference>
<feature type="binding site" evidence="11">
    <location>
        <position position="179"/>
    </location>
    <ligand>
        <name>FMN</name>
        <dbReference type="ChEBI" id="CHEBI:58210"/>
    </ligand>
</feature>
<keyword evidence="9 11" id="KW-0472">Membrane</keyword>
<feature type="binding site" evidence="11">
    <location>
        <begin position="326"/>
        <end position="327"/>
    </location>
    <ligand>
        <name>FMN</name>
        <dbReference type="ChEBI" id="CHEBI:58210"/>
    </ligand>
</feature>
<dbReference type="SUPFAM" id="SSF51395">
    <property type="entry name" value="FMN-linked oxidoreductases"/>
    <property type="match status" value="1"/>
</dbReference>
<comment type="function">
    <text evidence="1 11">Catalyzes the conversion of dihydroorotate to orotate with quinone as electron acceptor.</text>
</comment>
<feature type="binding site" evidence="11">
    <location>
        <begin position="67"/>
        <end position="71"/>
    </location>
    <ligand>
        <name>FMN</name>
        <dbReference type="ChEBI" id="CHEBI:58210"/>
    </ligand>
</feature>
<evidence type="ECO:0000313" key="13">
    <source>
        <dbReference type="EMBL" id="GAA1870136.1"/>
    </source>
</evidence>
<comment type="subcellular location">
    <subcellularLocation>
        <location evidence="11">Cell membrane</location>
        <topology evidence="11">Peripheral membrane protein</topology>
    </subcellularLocation>
    <subcellularLocation>
        <location evidence="2">Membrane</location>
    </subcellularLocation>
</comment>
<dbReference type="Proteomes" id="UP001500449">
    <property type="component" value="Unassembled WGS sequence"/>
</dbReference>
<evidence type="ECO:0000256" key="8">
    <source>
        <dbReference type="ARBA" id="ARBA00023002"/>
    </source>
</evidence>
<dbReference type="InterPro" id="IPR001295">
    <property type="entry name" value="Dihydroorotate_DH_CS"/>
</dbReference>